<evidence type="ECO:0000313" key="1">
    <source>
        <dbReference type="EMBL" id="KAH3682940.1"/>
    </source>
</evidence>
<dbReference type="EMBL" id="JAEUBG010003327">
    <property type="protein sequence ID" value="KAH3682940.1"/>
    <property type="molecule type" value="Genomic_DNA"/>
</dbReference>
<reference evidence="1" key="1">
    <citation type="journal article" date="2021" name="Open Biol.">
        <title>Shared evolutionary footprints suggest mitochondrial oxidative damage underlies multiple complex I losses in fungi.</title>
        <authorList>
            <person name="Schikora-Tamarit M.A."/>
            <person name="Marcet-Houben M."/>
            <person name="Nosek J."/>
            <person name="Gabaldon T."/>
        </authorList>
    </citation>
    <scope>NUCLEOTIDE SEQUENCE</scope>
    <source>
        <strain evidence="1">CBS2887</strain>
    </source>
</reference>
<dbReference type="Proteomes" id="UP000774326">
    <property type="component" value="Unassembled WGS sequence"/>
</dbReference>
<evidence type="ECO:0000313" key="2">
    <source>
        <dbReference type="Proteomes" id="UP000774326"/>
    </source>
</evidence>
<proteinExistence type="predicted"/>
<organism evidence="1 2">
    <name type="scientific">Wickerhamomyces pijperi</name>
    <name type="common">Yeast</name>
    <name type="synonym">Pichia pijperi</name>
    <dbReference type="NCBI Taxonomy" id="599730"/>
    <lineage>
        <taxon>Eukaryota</taxon>
        <taxon>Fungi</taxon>
        <taxon>Dikarya</taxon>
        <taxon>Ascomycota</taxon>
        <taxon>Saccharomycotina</taxon>
        <taxon>Saccharomycetes</taxon>
        <taxon>Phaffomycetales</taxon>
        <taxon>Wickerhamomycetaceae</taxon>
        <taxon>Wickerhamomyces</taxon>
    </lineage>
</organism>
<protein>
    <submittedName>
        <fullName evidence="1">Uncharacterized protein</fullName>
    </submittedName>
</protein>
<keyword evidence="2" id="KW-1185">Reference proteome</keyword>
<gene>
    <name evidence="1" type="ORF">WICPIJ_006094</name>
</gene>
<sequence length="127" mass="14387">MISDSSSNLLPFNSKFFKFGNLDSTTSFNNSKAFVSNSLYCNFNCSKFSKTEPWWKASTNFMEPIGFNKQSLTFNSFNWVQLFKLSAKTMADLEVMVLSCKSKMVKALLNFKPCKINLAIPCGLIPF</sequence>
<name>A0A9P8TLC4_WICPI</name>
<reference evidence="1" key="2">
    <citation type="submission" date="2021-01" db="EMBL/GenBank/DDBJ databases">
        <authorList>
            <person name="Schikora-Tamarit M.A."/>
        </authorList>
    </citation>
    <scope>NUCLEOTIDE SEQUENCE</scope>
    <source>
        <strain evidence="1">CBS2887</strain>
    </source>
</reference>
<dbReference type="AlphaFoldDB" id="A0A9P8TLC4"/>
<comment type="caution">
    <text evidence="1">The sequence shown here is derived from an EMBL/GenBank/DDBJ whole genome shotgun (WGS) entry which is preliminary data.</text>
</comment>
<accession>A0A9P8TLC4</accession>